<dbReference type="InterPro" id="IPR013154">
    <property type="entry name" value="ADH-like_N"/>
</dbReference>
<dbReference type="OrthoDB" id="9780520at2"/>
<dbReference type="Gene3D" id="3.40.50.720">
    <property type="entry name" value="NAD(P)-binding Rossmann-like Domain"/>
    <property type="match status" value="1"/>
</dbReference>
<evidence type="ECO:0000313" key="4">
    <source>
        <dbReference type="EMBL" id="ANS79703.1"/>
    </source>
</evidence>
<name>A0A1B1NE51_9MICO</name>
<dbReference type="Pfam" id="PF00107">
    <property type="entry name" value="ADH_zinc_N"/>
    <property type="match status" value="1"/>
</dbReference>
<evidence type="ECO:0000256" key="1">
    <source>
        <dbReference type="ARBA" id="ARBA00022857"/>
    </source>
</evidence>
<dbReference type="KEGG" id="serj:SGUI_2307"/>
<evidence type="ECO:0000259" key="3">
    <source>
        <dbReference type="SMART" id="SM00829"/>
    </source>
</evidence>
<dbReference type="SUPFAM" id="SSF50129">
    <property type="entry name" value="GroES-like"/>
    <property type="match status" value="1"/>
</dbReference>
<protein>
    <submittedName>
        <fullName evidence="4">Quinone oxidoreductase</fullName>
        <ecNumber evidence="4">1.6.5.5</ecNumber>
    </submittedName>
</protein>
<dbReference type="AlphaFoldDB" id="A0A1B1NE51"/>
<keyword evidence="1" id="KW-0521">NADP</keyword>
<dbReference type="InterPro" id="IPR020843">
    <property type="entry name" value="ER"/>
</dbReference>
<dbReference type="Proteomes" id="UP000092482">
    <property type="component" value="Chromosome"/>
</dbReference>
<dbReference type="NCBIfam" id="TIGR02824">
    <property type="entry name" value="quinone_pig3"/>
    <property type="match status" value="1"/>
</dbReference>
<dbReference type="InterPro" id="IPR014189">
    <property type="entry name" value="Quinone_OxRdtase_PIG3"/>
</dbReference>
<dbReference type="CDD" id="cd05276">
    <property type="entry name" value="p53_inducible_oxidoreductase"/>
    <property type="match status" value="1"/>
</dbReference>
<dbReference type="Pfam" id="PF08240">
    <property type="entry name" value="ADH_N"/>
    <property type="match status" value="1"/>
</dbReference>
<evidence type="ECO:0000313" key="5">
    <source>
        <dbReference type="Proteomes" id="UP000092482"/>
    </source>
</evidence>
<dbReference type="RefSeq" id="WP_066640420.1">
    <property type="nucleotide sequence ID" value="NZ_CP014989.1"/>
</dbReference>
<dbReference type="InterPro" id="IPR011032">
    <property type="entry name" value="GroES-like_sf"/>
</dbReference>
<gene>
    <name evidence="4" type="ORF">SGUI_2307</name>
</gene>
<dbReference type="PANTHER" id="PTHR48106">
    <property type="entry name" value="QUINONE OXIDOREDUCTASE PIG3-RELATED"/>
    <property type="match status" value="1"/>
</dbReference>
<dbReference type="Gene3D" id="3.90.180.10">
    <property type="entry name" value="Medium-chain alcohol dehydrogenases, catalytic domain"/>
    <property type="match status" value="1"/>
</dbReference>
<accession>A0A1B1NE51</accession>
<dbReference type="SUPFAM" id="SSF51735">
    <property type="entry name" value="NAD(P)-binding Rossmann-fold domains"/>
    <property type="match status" value="1"/>
</dbReference>
<dbReference type="GO" id="GO:0070402">
    <property type="term" value="F:NADPH binding"/>
    <property type="evidence" value="ECO:0007669"/>
    <property type="project" value="TreeGrafter"/>
</dbReference>
<dbReference type="PATRIC" id="fig|1758689.4.peg.2404"/>
<keyword evidence="5" id="KW-1185">Reference proteome</keyword>
<evidence type="ECO:0000256" key="2">
    <source>
        <dbReference type="ARBA" id="ARBA00023002"/>
    </source>
</evidence>
<dbReference type="STRING" id="1758689.SGUI_2307"/>
<proteinExistence type="predicted"/>
<keyword evidence="2 4" id="KW-0560">Oxidoreductase</keyword>
<organism evidence="4 5">
    <name type="scientific">Serinicoccus hydrothermalis</name>
    <dbReference type="NCBI Taxonomy" id="1758689"/>
    <lineage>
        <taxon>Bacteria</taxon>
        <taxon>Bacillati</taxon>
        <taxon>Actinomycetota</taxon>
        <taxon>Actinomycetes</taxon>
        <taxon>Micrococcales</taxon>
        <taxon>Ornithinimicrobiaceae</taxon>
        <taxon>Serinicoccus</taxon>
    </lineage>
</organism>
<reference evidence="4 5" key="1">
    <citation type="submission" date="2016-03" db="EMBL/GenBank/DDBJ databases">
        <title>Shallow-sea hydrothermal system.</title>
        <authorList>
            <person name="Tang K."/>
        </authorList>
    </citation>
    <scope>NUCLEOTIDE SEQUENCE [LARGE SCALE GENOMIC DNA]</scope>
    <source>
        <strain evidence="4 5">JLT9</strain>
    </source>
</reference>
<dbReference type="SMART" id="SM00829">
    <property type="entry name" value="PKS_ER"/>
    <property type="match status" value="1"/>
</dbReference>
<dbReference type="EMBL" id="CP014989">
    <property type="protein sequence ID" value="ANS79703.1"/>
    <property type="molecule type" value="Genomic_DNA"/>
</dbReference>
<dbReference type="PANTHER" id="PTHR48106:SF8">
    <property type="entry name" value="OS02G0805600 PROTEIN"/>
    <property type="match status" value="1"/>
</dbReference>
<dbReference type="EC" id="1.6.5.5" evidence="4"/>
<sequence>MRAITIPEPGEADALVPADVPAPTAGEREVLVQVVAAGVNRADVQQRKGAYPPPPGASELPGLEVSGRITALGEGTEDSGWSVGDEVCALLAGGGYAETVAVPVGQLLPVPDGIPVADAAALPEVACTVWSNLVMEAGLGEGETVLLHGGSSGIGTMAIQVARALGARVAVTAGSADKLAACRELGAEVLINYREQDFVEEVRDATRGGGADVILDVVGAKYLTHNVRALAHDGRLVVIGLLGGRTGELDLGSLLVKRAKVMATSLRSRSLHDKAEIVRQVREHVWPWIEAGRVRPLIQSRHPLEDAAAAHREMEASEHIGKILLTVAP</sequence>
<feature type="domain" description="Enoyl reductase (ER)" evidence="3">
    <location>
        <begin position="10"/>
        <end position="325"/>
    </location>
</feature>
<dbReference type="InterPro" id="IPR013149">
    <property type="entry name" value="ADH-like_C"/>
</dbReference>
<dbReference type="InterPro" id="IPR036291">
    <property type="entry name" value="NAD(P)-bd_dom_sf"/>
</dbReference>
<dbReference type="GO" id="GO:0003960">
    <property type="term" value="F:quinone reductase (NADPH) activity"/>
    <property type="evidence" value="ECO:0007669"/>
    <property type="project" value="UniProtKB-EC"/>
</dbReference>